<comment type="function">
    <text evidence="7">F(1)F(0) ATP synthase produces ATP from ADP in the presence of a proton or sodium gradient. F-type ATPases consist of two structural domains, F(1) containing the extramembraneous catalytic core and F(0) containing the membrane proton channel, linked together by a central stalk and a peripheral stalk. During catalysis, ATP synthesis in the catalytic domain of F(1) is coupled via a rotary mechanism of the central stalk subunits to proton translocation.</text>
</comment>
<dbReference type="Gene3D" id="1.10.520.20">
    <property type="entry name" value="N-terminal domain of the delta subunit of the F1F0-ATP synthase"/>
    <property type="match status" value="1"/>
</dbReference>
<dbReference type="InterPro" id="IPR026015">
    <property type="entry name" value="ATP_synth_OSCP/delta_N_sf"/>
</dbReference>
<keyword evidence="3 7" id="KW-0375">Hydrogen ion transport</keyword>
<evidence type="ECO:0000313" key="8">
    <source>
        <dbReference type="EMBL" id="MEQ3363860.1"/>
    </source>
</evidence>
<dbReference type="NCBIfam" id="TIGR01145">
    <property type="entry name" value="ATP_synt_delta"/>
    <property type="match status" value="1"/>
</dbReference>
<dbReference type="PRINTS" id="PR00125">
    <property type="entry name" value="ATPASEDELTA"/>
</dbReference>
<proteinExistence type="inferred from homology"/>
<evidence type="ECO:0000256" key="5">
    <source>
        <dbReference type="ARBA" id="ARBA00023136"/>
    </source>
</evidence>
<evidence type="ECO:0000256" key="6">
    <source>
        <dbReference type="ARBA" id="ARBA00023310"/>
    </source>
</evidence>
<dbReference type="Proteomes" id="UP001487305">
    <property type="component" value="Unassembled WGS sequence"/>
</dbReference>
<accession>A0ABV1JGA0</accession>
<protein>
    <recommendedName>
        <fullName evidence="7">ATP synthase subunit delta</fullName>
    </recommendedName>
    <alternativeName>
        <fullName evidence="7">ATP synthase F(1) sector subunit delta</fullName>
    </alternativeName>
    <alternativeName>
        <fullName evidence="7">F-type ATPase subunit delta</fullName>
        <shortName evidence="7">F-ATPase subunit delta</shortName>
    </alternativeName>
</protein>
<keyword evidence="6 7" id="KW-0066">ATP synthesis</keyword>
<comment type="subcellular location">
    <subcellularLocation>
        <location evidence="7">Cell membrane</location>
        <topology evidence="7">Peripheral membrane protein</topology>
    </subcellularLocation>
    <subcellularLocation>
        <location evidence="1">Membrane</location>
    </subcellularLocation>
</comment>
<evidence type="ECO:0000256" key="1">
    <source>
        <dbReference type="ARBA" id="ARBA00004370"/>
    </source>
</evidence>
<reference evidence="8 9" key="1">
    <citation type="submission" date="2024-04" db="EMBL/GenBank/DDBJ databases">
        <title>Human intestinal bacterial collection.</title>
        <authorList>
            <person name="Pauvert C."/>
            <person name="Hitch T.C.A."/>
            <person name="Clavel T."/>
        </authorList>
    </citation>
    <scope>NUCLEOTIDE SEQUENCE [LARGE SCALE GENOMIC DNA]</scope>
    <source>
        <strain evidence="8 9">CLA-KB-H42</strain>
    </source>
</reference>
<evidence type="ECO:0000256" key="7">
    <source>
        <dbReference type="HAMAP-Rule" id="MF_01416"/>
    </source>
</evidence>
<evidence type="ECO:0000313" key="9">
    <source>
        <dbReference type="Proteomes" id="UP001487305"/>
    </source>
</evidence>
<keyword evidence="2 7" id="KW-0813">Transport</keyword>
<dbReference type="RefSeq" id="WP_102375159.1">
    <property type="nucleotide sequence ID" value="NZ_DBFADM010000003.1"/>
</dbReference>
<comment type="function">
    <text evidence="7">This protein is part of the stalk that links CF(0) to CF(1). It either transmits conformational changes from CF(0) to CF(1) or is implicated in proton conduction.</text>
</comment>
<dbReference type="EMBL" id="JBBNOP010000012">
    <property type="protein sequence ID" value="MEQ3363860.1"/>
    <property type="molecule type" value="Genomic_DNA"/>
</dbReference>
<comment type="similarity">
    <text evidence="7">Belongs to the ATPase delta chain family.</text>
</comment>
<name>A0ABV1JGA0_9ACTN</name>
<keyword evidence="7" id="KW-0139">CF(1)</keyword>
<gene>
    <name evidence="7 8" type="primary">atpH</name>
    <name evidence="8" type="ORF">AAA083_12820</name>
</gene>
<keyword evidence="4 7" id="KW-0406">Ion transport</keyword>
<dbReference type="SUPFAM" id="SSF47928">
    <property type="entry name" value="N-terminal domain of the delta subunit of the F1F0-ATP synthase"/>
    <property type="match status" value="1"/>
</dbReference>
<keyword evidence="7" id="KW-1003">Cell membrane</keyword>
<sequence length="192" mass="20681">MPTNRLVIKEEVATYASVLLDAAAEAGGQDAVLEVRDQAEQIVGFMRSNMDLSGALEDTGYTAEQRNEIARSVFAAFDPVLVDVLAVMAERGDIALFSRVLKSYEEQIESKLNIAVVDVTTVVPLDDGLREVIKKKAEADLGTEVVLREHIDKSILGGIIMSANGKRIDASVLSQLESARSVLKLSTDGGEC</sequence>
<evidence type="ECO:0000256" key="3">
    <source>
        <dbReference type="ARBA" id="ARBA00022781"/>
    </source>
</evidence>
<keyword evidence="9" id="KW-1185">Reference proteome</keyword>
<dbReference type="PANTHER" id="PTHR11910">
    <property type="entry name" value="ATP SYNTHASE DELTA CHAIN"/>
    <property type="match status" value="1"/>
</dbReference>
<evidence type="ECO:0000256" key="2">
    <source>
        <dbReference type="ARBA" id="ARBA00022448"/>
    </source>
</evidence>
<keyword evidence="5 7" id="KW-0472">Membrane</keyword>
<comment type="caution">
    <text evidence="8">The sequence shown here is derived from an EMBL/GenBank/DDBJ whole genome shotgun (WGS) entry which is preliminary data.</text>
</comment>
<dbReference type="InterPro" id="IPR000711">
    <property type="entry name" value="ATPase_OSCP/dsu"/>
</dbReference>
<evidence type="ECO:0000256" key="4">
    <source>
        <dbReference type="ARBA" id="ARBA00023065"/>
    </source>
</evidence>
<dbReference type="HAMAP" id="MF_01416">
    <property type="entry name" value="ATP_synth_delta_bact"/>
    <property type="match status" value="1"/>
</dbReference>
<organism evidence="8 9">
    <name type="scientific">Raoultibacter massiliensis</name>
    <dbReference type="NCBI Taxonomy" id="1852371"/>
    <lineage>
        <taxon>Bacteria</taxon>
        <taxon>Bacillati</taxon>
        <taxon>Actinomycetota</taxon>
        <taxon>Coriobacteriia</taxon>
        <taxon>Eggerthellales</taxon>
        <taxon>Eggerthellaceae</taxon>
        <taxon>Raoultibacter</taxon>
    </lineage>
</organism>
<dbReference type="Pfam" id="PF00213">
    <property type="entry name" value="OSCP"/>
    <property type="match status" value="1"/>
</dbReference>